<evidence type="ECO:0000313" key="3">
    <source>
        <dbReference type="Proteomes" id="UP001626550"/>
    </source>
</evidence>
<dbReference type="EMBL" id="JBJKFK010001795">
    <property type="protein sequence ID" value="KAL3312217.1"/>
    <property type="molecule type" value="Genomic_DNA"/>
</dbReference>
<accession>A0ABD2PZ74</accession>
<evidence type="ECO:0000313" key="2">
    <source>
        <dbReference type="EMBL" id="KAL3312217.1"/>
    </source>
</evidence>
<gene>
    <name evidence="2" type="ORF">Ciccas_009191</name>
</gene>
<dbReference type="Proteomes" id="UP001626550">
    <property type="component" value="Unassembled WGS sequence"/>
</dbReference>
<sequence length="217" mass="24221">RSLQNLQEEQEEDKHSGSSGQKGDDTMSKSKTSDEPSDKNKGDQISIVMQQRNNIIQGALTVEEITKKVESSICPKFDQLNRDLSYHIGNLNSRMDNLQSMVGEMVQQIQTVLGDKQVAGEGAKRHVVDLSEITSSSESISQGHNLLNRATRKDFLEPPKLYGLTPTNDMNRRRSISPTRYSISSPVRQSSWQPTSLFSGLGSRNPPKLTPPKRPQE</sequence>
<evidence type="ECO:0000256" key="1">
    <source>
        <dbReference type="SAM" id="MobiDB-lite"/>
    </source>
</evidence>
<organism evidence="2 3">
    <name type="scientific">Cichlidogyrus casuarinus</name>
    <dbReference type="NCBI Taxonomy" id="1844966"/>
    <lineage>
        <taxon>Eukaryota</taxon>
        <taxon>Metazoa</taxon>
        <taxon>Spiralia</taxon>
        <taxon>Lophotrochozoa</taxon>
        <taxon>Platyhelminthes</taxon>
        <taxon>Monogenea</taxon>
        <taxon>Monopisthocotylea</taxon>
        <taxon>Dactylogyridea</taxon>
        <taxon>Ancyrocephalidae</taxon>
        <taxon>Cichlidogyrus</taxon>
    </lineage>
</organism>
<feature type="compositionally biased region" description="Polar residues" evidence="1">
    <location>
        <begin position="176"/>
        <end position="198"/>
    </location>
</feature>
<feature type="compositionally biased region" description="Pro residues" evidence="1">
    <location>
        <begin position="208"/>
        <end position="217"/>
    </location>
</feature>
<feature type="compositionally biased region" description="Basic and acidic residues" evidence="1">
    <location>
        <begin position="12"/>
        <end position="42"/>
    </location>
</feature>
<feature type="region of interest" description="Disordered" evidence="1">
    <location>
        <begin position="158"/>
        <end position="217"/>
    </location>
</feature>
<name>A0ABD2PZ74_9PLAT</name>
<feature type="non-terminal residue" evidence="2">
    <location>
        <position position="1"/>
    </location>
</feature>
<comment type="caution">
    <text evidence="2">The sequence shown here is derived from an EMBL/GenBank/DDBJ whole genome shotgun (WGS) entry which is preliminary data.</text>
</comment>
<feature type="region of interest" description="Disordered" evidence="1">
    <location>
        <begin position="1"/>
        <end position="42"/>
    </location>
</feature>
<keyword evidence="3" id="KW-1185">Reference proteome</keyword>
<protein>
    <submittedName>
        <fullName evidence="2">Uncharacterized protein</fullName>
    </submittedName>
</protein>
<proteinExistence type="predicted"/>
<reference evidence="2 3" key="1">
    <citation type="submission" date="2024-11" db="EMBL/GenBank/DDBJ databases">
        <title>Adaptive evolution of stress response genes in parasites aligns with host niche diversity.</title>
        <authorList>
            <person name="Hahn C."/>
            <person name="Resl P."/>
        </authorList>
    </citation>
    <scope>NUCLEOTIDE SEQUENCE [LARGE SCALE GENOMIC DNA]</scope>
    <source>
        <strain evidence="2">EGGRZ-B1_66</strain>
        <tissue evidence="2">Body</tissue>
    </source>
</reference>
<dbReference type="AlphaFoldDB" id="A0ABD2PZ74"/>